<dbReference type="RefSeq" id="WP_344138851.1">
    <property type="nucleotide sequence ID" value="NZ_BAAALT010000261.1"/>
</dbReference>
<accession>A0ABP4YY41</accession>
<feature type="domain" description="Stress-response A/B barrel" evidence="1">
    <location>
        <begin position="2"/>
        <end position="93"/>
    </location>
</feature>
<dbReference type="SUPFAM" id="SSF54909">
    <property type="entry name" value="Dimeric alpha+beta barrel"/>
    <property type="match status" value="1"/>
</dbReference>
<organism evidence="2 3">
    <name type="scientific">Luedemannella flava</name>
    <dbReference type="NCBI Taxonomy" id="349316"/>
    <lineage>
        <taxon>Bacteria</taxon>
        <taxon>Bacillati</taxon>
        <taxon>Actinomycetota</taxon>
        <taxon>Actinomycetes</taxon>
        <taxon>Micromonosporales</taxon>
        <taxon>Micromonosporaceae</taxon>
        <taxon>Luedemannella</taxon>
    </lineage>
</organism>
<dbReference type="EMBL" id="BAAALT010000261">
    <property type="protein sequence ID" value="GAA1830275.1"/>
    <property type="molecule type" value="Genomic_DNA"/>
</dbReference>
<evidence type="ECO:0000313" key="3">
    <source>
        <dbReference type="Proteomes" id="UP001500218"/>
    </source>
</evidence>
<proteinExistence type="predicted"/>
<gene>
    <name evidence="2" type="ORF">GCM10009682_56330</name>
</gene>
<dbReference type="InterPro" id="IPR013097">
    <property type="entry name" value="Dabb"/>
</dbReference>
<dbReference type="Pfam" id="PF07876">
    <property type="entry name" value="Dabb"/>
    <property type="match status" value="1"/>
</dbReference>
<keyword evidence="3" id="KW-1185">Reference proteome</keyword>
<evidence type="ECO:0000313" key="2">
    <source>
        <dbReference type="EMBL" id="GAA1830275.1"/>
    </source>
</evidence>
<comment type="caution">
    <text evidence="2">The sequence shown here is derived from an EMBL/GenBank/DDBJ whole genome shotgun (WGS) entry which is preliminary data.</text>
</comment>
<dbReference type="InterPro" id="IPR011008">
    <property type="entry name" value="Dimeric_a/b-barrel"/>
</dbReference>
<name>A0ABP4YY41_9ACTN</name>
<reference evidence="3" key="1">
    <citation type="journal article" date="2019" name="Int. J. Syst. Evol. Microbiol.">
        <title>The Global Catalogue of Microorganisms (GCM) 10K type strain sequencing project: providing services to taxonomists for standard genome sequencing and annotation.</title>
        <authorList>
            <consortium name="The Broad Institute Genomics Platform"/>
            <consortium name="The Broad Institute Genome Sequencing Center for Infectious Disease"/>
            <person name="Wu L."/>
            <person name="Ma J."/>
        </authorList>
    </citation>
    <scope>NUCLEOTIDE SEQUENCE [LARGE SCALE GENOMIC DNA]</scope>
    <source>
        <strain evidence="3">JCM 13250</strain>
    </source>
</reference>
<protein>
    <recommendedName>
        <fullName evidence="1">Stress-response A/B barrel domain-containing protein</fullName>
    </recommendedName>
</protein>
<dbReference type="PROSITE" id="PS51502">
    <property type="entry name" value="S_R_A_B_BARREL"/>
    <property type="match status" value="1"/>
</dbReference>
<sequence length="95" mass="10824">MIRSVIMVDLKPGTTDEQVAAFHDALVAIPFERRSAFTFGRDLDLVDNTVDIVMISDFDDEQAYRDWAVDEGHRRVSAQYLKPIAERITRGQIVV</sequence>
<dbReference type="Gene3D" id="3.30.70.100">
    <property type="match status" value="1"/>
</dbReference>
<evidence type="ECO:0000259" key="1">
    <source>
        <dbReference type="PROSITE" id="PS51502"/>
    </source>
</evidence>
<dbReference type="SMART" id="SM00886">
    <property type="entry name" value="Dabb"/>
    <property type="match status" value="1"/>
</dbReference>
<dbReference type="Proteomes" id="UP001500218">
    <property type="component" value="Unassembled WGS sequence"/>
</dbReference>